<accession>A0A377W9B3</accession>
<dbReference type="InterPro" id="IPR001036">
    <property type="entry name" value="Acrflvin-R"/>
</dbReference>
<proteinExistence type="predicted"/>
<sequence length="109" mass="11637">MDISRQFINNPTRVWLAILLLGVGGLFALLNIGRLEDPAFTIKTAVIVTHYPGASAQQVEEEVTLPLENAIQQLPSLDNVSSISSNGLSQITVNIASPVPFQRAAANLG</sequence>
<dbReference type="PANTHER" id="PTHR32063:SF18">
    <property type="entry name" value="CATION EFFLUX SYSTEM PROTEIN"/>
    <property type="match status" value="1"/>
</dbReference>
<name>A0A377W9B3_KLEPN</name>
<reference evidence="2 3" key="1">
    <citation type="submission" date="2018-06" db="EMBL/GenBank/DDBJ databases">
        <authorList>
            <consortium name="Pathogen Informatics"/>
            <person name="Doyle S."/>
        </authorList>
    </citation>
    <scope>NUCLEOTIDE SEQUENCE [LARGE SCALE GENOMIC DNA]</scope>
    <source>
        <strain evidence="2 3">NCTC9637</strain>
    </source>
</reference>
<evidence type="ECO:0000313" key="2">
    <source>
        <dbReference type="EMBL" id="STT49728.1"/>
    </source>
</evidence>
<dbReference type="AlphaFoldDB" id="A0A377W9B3"/>
<dbReference type="PANTHER" id="PTHR32063">
    <property type="match status" value="1"/>
</dbReference>
<dbReference type="Proteomes" id="UP000255099">
    <property type="component" value="Unassembled WGS sequence"/>
</dbReference>
<dbReference type="Gene3D" id="3.30.70.1430">
    <property type="entry name" value="Multidrug efflux transporter AcrB pore domain"/>
    <property type="match status" value="1"/>
</dbReference>
<protein>
    <submittedName>
        <fullName evidence="2">Cobalt-zinc-cadmium resistance protein CzcA</fullName>
    </submittedName>
</protein>
<dbReference type="GO" id="GO:0005886">
    <property type="term" value="C:plasma membrane"/>
    <property type="evidence" value="ECO:0007669"/>
    <property type="project" value="TreeGrafter"/>
</dbReference>
<keyword evidence="1" id="KW-1133">Transmembrane helix</keyword>
<organism evidence="2 3">
    <name type="scientific">Klebsiella pneumoniae</name>
    <dbReference type="NCBI Taxonomy" id="573"/>
    <lineage>
        <taxon>Bacteria</taxon>
        <taxon>Pseudomonadati</taxon>
        <taxon>Pseudomonadota</taxon>
        <taxon>Gammaproteobacteria</taxon>
        <taxon>Enterobacterales</taxon>
        <taxon>Enterobacteriaceae</taxon>
        <taxon>Klebsiella/Raoultella group</taxon>
        <taxon>Klebsiella</taxon>
        <taxon>Klebsiella pneumoniae complex</taxon>
    </lineage>
</organism>
<evidence type="ECO:0000256" key="1">
    <source>
        <dbReference type="SAM" id="Phobius"/>
    </source>
</evidence>
<evidence type="ECO:0000313" key="3">
    <source>
        <dbReference type="Proteomes" id="UP000255099"/>
    </source>
</evidence>
<gene>
    <name evidence="2" type="primary">swrC_2</name>
    <name evidence="2" type="ORF">NCTC9637_04691</name>
</gene>
<dbReference type="GO" id="GO:0042910">
    <property type="term" value="F:xenobiotic transmembrane transporter activity"/>
    <property type="evidence" value="ECO:0007669"/>
    <property type="project" value="TreeGrafter"/>
</dbReference>
<dbReference type="EMBL" id="UGLB01000003">
    <property type="protein sequence ID" value="STT49728.1"/>
    <property type="molecule type" value="Genomic_DNA"/>
</dbReference>
<keyword evidence="1" id="KW-0812">Transmembrane</keyword>
<dbReference type="Pfam" id="PF00873">
    <property type="entry name" value="ACR_tran"/>
    <property type="match status" value="1"/>
</dbReference>
<feature type="transmembrane region" description="Helical" evidence="1">
    <location>
        <begin position="14"/>
        <end position="33"/>
    </location>
</feature>
<keyword evidence="1" id="KW-0472">Membrane</keyword>
<dbReference type="Gene3D" id="1.20.1640.10">
    <property type="entry name" value="Multidrug efflux transporter AcrB transmembrane domain"/>
    <property type="match status" value="1"/>
</dbReference>
<dbReference type="SUPFAM" id="SSF82693">
    <property type="entry name" value="Multidrug efflux transporter AcrB pore domain, PN1, PN2, PC1 and PC2 subdomains"/>
    <property type="match status" value="1"/>
</dbReference>